<dbReference type="Proteomes" id="UP000241434">
    <property type="component" value="Unassembled WGS sequence"/>
</dbReference>
<evidence type="ECO:0000259" key="1">
    <source>
        <dbReference type="PROSITE" id="PS51186"/>
    </source>
</evidence>
<dbReference type="InterPro" id="IPR036527">
    <property type="entry name" value="SCP2_sterol-bd_dom_sf"/>
</dbReference>
<organism evidence="2 3">
    <name type="scientific">Peptostreptococcus russellii</name>
    <dbReference type="NCBI Taxonomy" id="215200"/>
    <lineage>
        <taxon>Bacteria</taxon>
        <taxon>Bacillati</taxon>
        <taxon>Bacillota</taxon>
        <taxon>Clostridia</taxon>
        <taxon>Peptostreptococcales</taxon>
        <taxon>Peptostreptococcaceae</taxon>
        <taxon>Peptostreptococcus</taxon>
    </lineage>
</organism>
<accession>A0A2P7Q020</accession>
<keyword evidence="3" id="KW-1185">Reference proteome</keyword>
<dbReference type="InterPro" id="IPR041380">
    <property type="entry name" value="Acetyltransf_17"/>
</dbReference>
<dbReference type="SUPFAM" id="SSF55718">
    <property type="entry name" value="SCP-like"/>
    <property type="match status" value="1"/>
</dbReference>
<dbReference type="InterPro" id="IPR051554">
    <property type="entry name" value="Acetyltransferase_Eis"/>
</dbReference>
<dbReference type="RefSeq" id="WP_106776776.1">
    <property type="nucleotide sequence ID" value="NZ_JYGE01000004.1"/>
</dbReference>
<protein>
    <recommendedName>
        <fullName evidence="1">N-acetyltransferase domain-containing protein</fullName>
    </recommendedName>
</protein>
<gene>
    <name evidence="2" type="ORF">UF10_05155</name>
</gene>
<dbReference type="AlphaFoldDB" id="A0A2P7Q020"/>
<dbReference type="Gene3D" id="3.30.1050.10">
    <property type="entry name" value="SCP2 sterol-binding domain"/>
    <property type="match status" value="1"/>
</dbReference>
<dbReference type="Pfam" id="PF17668">
    <property type="entry name" value="Acetyltransf_17"/>
    <property type="match status" value="1"/>
</dbReference>
<dbReference type="OrthoDB" id="9768284at2"/>
<reference evidence="2" key="1">
    <citation type="thesis" date="2015" institute="Rutgers" country="The State University of New Jersey, 14 College Farm Rd., New Brunswick, NJ, USA">
        <title>Ammonia toxicity in bacteria and its implications for treatment of and resource recovery from highly nitrogenous organic wastes.</title>
        <authorList>
            <person name="Luther A.K."/>
        </authorList>
    </citation>
    <scope>NUCLEOTIDE SEQUENCE</scope>
    <source>
        <strain evidence="2">RT-10B</strain>
    </source>
</reference>
<dbReference type="GO" id="GO:0034069">
    <property type="term" value="F:aminoglycoside N-acetyltransferase activity"/>
    <property type="evidence" value="ECO:0007669"/>
    <property type="project" value="TreeGrafter"/>
</dbReference>
<dbReference type="EMBL" id="JYGE01000004">
    <property type="protein sequence ID" value="PSJ31319.1"/>
    <property type="molecule type" value="Genomic_DNA"/>
</dbReference>
<dbReference type="InterPro" id="IPR000182">
    <property type="entry name" value="GNAT_dom"/>
</dbReference>
<evidence type="ECO:0000313" key="3">
    <source>
        <dbReference type="Proteomes" id="UP000241434"/>
    </source>
</evidence>
<evidence type="ECO:0000313" key="2">
    <source>
        <dbReference type="EMBL" id="PSJ31319.1"/>
    </source>
</evidence>
<sequence>MNIRLCNKNETNQVKDIWKYCFNDSDEYVDFYFKYKFNPQNTIVLEDEASVISSLHLNQHKINLNFREYEASYVVGVSTLPEARGIGKMNELMNSSLRHMYNLNQSVSILMPIDFRLYTKYGYENCYDMLLQKLSIYDLKKFKTDGEFKRAESPSDLKEVYSYAVSRYNGYAIRDEKYFEEYIKEMIAEAGYIYINYREKVPVGYIVYSIEGEDFIVRECYYKDIISYKSMLKFIFNHNTQCKNVIINSAMDDPLRFMLDNPRESSFEIKPFMMARIINFSKLIDELDITMLDSELEDGEEILIAIKDGQIEENDGVFKLYAKDRKLKAEKISELKDKTDDLDVFTINELTSICFSYHSIDEIDHIREEKLNNIIAIRDIFSNIKNDLCINHINEYV</sequence>
<dbReference type="PROSITE" id="PS51186">
    <property type="entry name" value="GNAT"/>
    <property type="match status" value="1"/>
</dbReference>
<dbReference type="PANTHER" id="PTHR37817:SF1">
    <property type="entry name" value="N-ACETYLTRANSFERASE EIS"/>
    <property type="match status" value="1"/>
</dbReference>
<dbReference type="PANTHER" id="PTHR37817">
    <property type="entry name" value="N-ACETYLTRANSFERASE EIS"/>
    <property type="match status" value="1"/>
</dbReference>
<dbReference type="GO" id="GO:0030649">
    <property type="term" value="P:aminoglycoside antibiotic catabolic process"/>
    <property type="evidence" value="ECO:0007669"/>
    <property type="project" value="TreeGrafter"/>
</dbReference>
<dbReference type="SUPFAM" id="SSF55729">
    <property type="entry name" value="Acyl-CoA N-acyltransferases (Nat)"/>
    <property type="match status" value="1"/>
</dbReference>
<feature type="domain" description="N-acetyltransferase" evidence="1">
    <location>
        <begin position="1"/>
        <end position="143"/>
    </location>
</feature>
<comment type="caution">
    <text evidence="2">The sequence shown here is derived from an EMBL/GenBank/DDBJ whole genome shotgun (WGS) entry which is preliminary data.</text>
</comment>
<name>A0A2P7Q020_9FIRM</name>
<dbReference type="Pfam" id="PF13527">
    <property type="entry name" value="Acetyltransf_9"/>
    <property type="match status" value="1"/>
</dbReference>
<proteinExistence type="predicted"/>
<dbReference type="InterPro" id="IPR016181">
    <property type="entry name" value="Acyl_CoA_acyltransferase"/>
</dbReference>
<dbReference type="Gene3D" id="3.40.630.30">
    <property type="match status" value="2"/>
</dbReference>